<evidence type="ECO:0000256" key="2">
    <source>
        <dbReference type="SAM" id="SignalP"/>
    </source>
</evidence>
<dbReference type="PROSITE" id="PS51257">
    <property type="entry name" value="PROKAR_LIPOPROTEIN"/>
    <property type="match status" value="1"/>
</dbReference>
<dbReference type="InterPro" id="IPR036908">
    <property type="entry name" value="RlpA-like_sf"/>
</dbReference>
<accession>A0A255ZX36</accession>
<reference evidence="4 5" key="1">
    <citation type="submission" date="2017-07" db="EMBL/GenBank/DDBJ databases">
        <title>Flavobacterium cyanobacteriorum sp. nov., isolated from cyanobacterial aggregates in a eutrophic lake.</title>
        <authorList>
            <person name="Cai H."/>
        </authorList>
    </citation>
    <scope>NUCLEOTIDE SEQUENCE [LARGE SCALE GENOMIC DNA]</scope>
    <source>
        <strain evidence="4 5">TH167</strain>
    </source>
</reference>
<organism evidence="4 5">
    <name type="scientific">Flavobacterium aurantiibacter</name>
    <dbReference type="NCBI Taxonomy" id="2023067"/>
    <lineage>
        <taxon>Bacteria</taxon>
        <taxon>Pseudomonadati</taxon>
        <taxon>Bacteroidota</taxon>
        <taxon>Flavobacteriia</taxon>
        <taxon>Flavobacteriales</taxon>
        <taxon>Flavobacteriaceae</taxon>
        <taxon>Flavobacterium</taxon>
    </lineage>
</organism>
<dbReference type="InterPro" id="IPR009009">
    <property type="entry name" value="RlpA-like_DPBB"/>
</dbReference>
<dbReference type="PANTHER" id="PTHR34183:SF8">
    <property type="entry name" value="ENDOLYTIC PEPTIDOGLYCAN TRANSGLYCOSYLASE RLPA-RELATED"/>
    <property type="match status" value="1"/>
</dbReference>
<dbReference type="SUPFAM" id="SSF50685">
    <property type="entry name" value="Barwin-like endoglucanases"/>
    <property type="match status" value="1"/>
</dbReference>
<dbReference type="CDD" id="cd22268">
    <property type="entry name" value="DPBB_RlpA-like"/>
    <property type="match status" value="1"/>
</dbReference>
<dbReference type="AlphaFoldDB" id="A0A255ZX36"/>
<dbReference type="Pfam" id="PF03330">
    <property type="entry name" value="DPBB_1"/>
    <property type="match status" value="1"/>
</dbReference>
<dbReference type="NCBIfam" id="TIGR00413">
    <property type="entry name" value="rlpA"/>
    <property type="match status" value="1"/>
</dbReference>
<sequence length="125" mass="13650">MRSWQCVLACSLALLLFGCGASKSKQNLLKSQAEISFYADSFEGKRTASGSTFRQREKTAAHRTLAFGTKLKVVNTKNGKSVVVTITDRGPSKKSRELDLSKSAFLEIAESTSIGILKAEIYIIN</sequence>
<proteinExistence type="inferred from homology"/>
<dbReference type="EMBL" id="NOXX01000175">
    <property type="protein sequence ID" value="OYQ45951.1"/>
    <property type="molecule type" value="Genomic_DNA"/>
</dbReference>
<dbReference type="Gene3D" id="2.40.40.10">
    <property type="entry name" value="RlpA-like domain"/>
    <property type="match status" value="1"/>
</dbReference>
<feature type="domain" description="RlpA-like protein double-psi beta-barrel" evidence="3">
    <location>
        <begin position="35"/>
        <end position="117"/>
    </location>
</feature>
<feature type="chain" id="PRO_5012920091" description="RlpA-like protein double-psi beta-barrel domain-containing protein" evidence="2">
    <location>
        <begin position="22"/>
        <end position="125"/>
    </location>
</feature>
<comment type="similarity">
    <text evidence="1">Belongs to the RlpA family.</text>
</comment>
<dbReference type="OrthoDB" id="9779128at2"/>
<protein>
    <recommendedName>
        <fullName evidence="3">RlpA-like protein double-psi beta-barrel domain-containing protein</fullName>
    </recommendedName>
</protein>
<comment type="caution">
    <text evidence="4">The sequence shown here is derived from an EMBL/GenBank/DDBJ whole genome shotgun (WGS) entry which is preliminary data.</text>
</comment>
<keyword evidence="2" id="KW-0732">Signal</keyword>
<evidence type="ECO:0000313" key="5">
    <source>
        <dbReference type="Proteomes" id="UP000216035"/>
    </source>
</evidence>
<keyword evidence="5" id="KW-1185">Reference proteome</keyword>
<evidence type="ECO:0000313" key="4">
    <source>
        <dbReference type="EMBL" id="OYQ45951.1"/>
    </source>
</evidence>
<feature type="signal peptide" evidence="2">
    <location>
        <begin position="1"/>
        <end position="21"/>
    </location>
</feature>
<gene>
    <name evidence="4" type="ORF">CHX27_05400</name>
</gene>
<evidence type="ECO:0000259" key="3">
    <source>
        <dbReference type="Pfam" id="PF03330"/>
    </source>
</evidence>
<dbReference type="InterPro" id="IPR012997">
    <property type="entry name" value="RplA"/>
</dbReference>
<evidence type="ECO:0000256" key="1">
    <source>
        <dbReference type="RuleBase" id="RU003495"/>
    </source>
</evidence>
<dbReference type="PANTHER" id="PTHR34183">
    <property type="entry name" value="ENDOLYTIC PEPTIDOGLYCAN TRANSGLYCOSYLASE RLPA"/>
    <property type="match status" value="1"/>
</dbReference>
<dbReference type="RefSeq" id="WP_094485741.1">
    <property type="nucleotide sequence ID" value="NZ_NOXX01000175.1"/>
</dbReference>
<name>A0A255ZX36_9FLAO</name>
<dbReference type="Proteomes" id="UP000216035">
    <property type="component" value="Unassembled WGS sequence"/>
</dbReference>